<dbReference type="EMBL" id="CAJVPI010000786">
    <property type="protein sequence ID" value="CAG8572061.1"/>
    <property type="molecule type" value="Genomic_DNA"/>
</dbReference>
<dbReference type="OrthoDB" id="338814at2759"/>
<comment type="caution">
    <text evidence="5">The sequence shown here is derived from an EMBL/GenBank/DDBJ whole genome shotgun (WGS) entry which is preliminary data.</text>
</comment>
<dbReference type="InterPro" id="IPR016024">
    <property type="entry name" value="ARM-type_fold"/>
</dbReference>
<dbReference type="InterPro" id="IPR007205">
    <property type="entry name" value="Protein_HGH1_N"/>
</dbReference>
<feature type="domain" description="Protein HGH1 C-terminal" evidence="4">
    <location>
        <begin position="286"/>
        <end position="338"/>
    </location>
</feature>
<feature type="domain" description="Protein HGH1 N-terminal" evidence="3">
    <location>
        <begin position="96"/>
        <end position="281"/>
    </location>
</feature>
<organism evidence="5 6">
    <name type="scientific">Paraglomus brasilianum</name>
    <dbReference type="NCBI Taxonomy" id="144538"/>
    <lineage>
        <taxon>Eukaryota</taxon>
        <taxon>Fungi</taxon>
        <taxon>Fungi incertae sedis</taxon>
        <taxon>Mucoromycota</taxon>
        <taxon>Glomeromycotina</taxon>
        <taxon>Glomeromycetes</taxon>
        <taxon>Paraglomerales</taxon>
        <taxon>Paraglomeraceae</taxon>
        <taxon>Paraglomus</taxon>
    </lineage>
</organism>
<dbReference type="Proteomes" id="UP000789739">
    <property type="component" value="Unassembled WGS sequence"/>
</dbReference>
<dbReference type="InterPro" id="IPR007206">
    <property type="entry name" value="Protein_HGH1_C"/>
</dbReference>
<gene>
    <name evidence="5" type="ORF">PBRASI_LOCUS6153</name>
</gene>
<dbReference type="PANTHER" id="PTHR13387">
    <property type="entry name" value="PROTEIN HGH1 HOMOLOG"/>
    <property type="match status" value="1"/>
</dbReference>
<dbReference type="Pfam" id="PF04064">
    <property type="entry name" value="DUF384"/>
    <property type="match status" value="1"/>
</dbReference>
<evidence type="ECO:0000313" key="6">
    <source>
        <dbReference type="Proteomes" id="UP000789739"/>
    </source>
</evidence>
<dbReference type="SUPFAM" id="SSF48371">
    <property type="entry name" value="ARM repeat"/>
    <property type="match status" value="1"/>
</dbReference>
<dbReference type="InterPro" id="IPR039717">
    <property type="entry name" value="Hgh1"/>
</dbReference>
<accession>A0A9N9BPY8</accession>
<reference evidence="5" key="1">
    <citation type="submission" date="2021-06" db="EMBL/GenBank/DDBJ databases">
        <authorList>
            <person name="Kallberg Y."/>
            <person name="Tangrot J."/>
            <person name="Rosling A."/>
        </authorList>
    </citation>
    <scope>NUCLEOTIDE SEQUENCE</scope>
    <source>
        <strain evidence="5">BR232B</strain>
    </source>
</reference>
<sequence>MEKDLSELLEFLHDQNQDARRLALKALLGYTAPASEFQSIFKSNAMKPVQDLKSLCRNETLIAHDAFKALINLSGDKDVCRELSEDNYIGFVIGTITNAAAVLADLACMLLSNTTKHELAAKKILDAEIQPTDELSSSTRAIDQLLDAFVKGANSSYNKNANFHFLASVFADVTILPQGRDYFTTPAGYDGVIPLAKLVVFTEHQNIIRRGGVISAIKNCCFAIDKHNGLLDESNINLLPYILLPLCGPEEFSDEDMEGMPEEIQLLAADKTREPDARLRQTLVETLLLLTTTRPGRVVLRKKKVYPVVRQMHLVEGDDATKEAIERLVNMLMRDEQNGSSKIDNIMWDRSEEIANSQINIKINLVDDITNSTRLVTDKTTIPLTEFAISL</sequence>
<dbReference type="Pfam" id="PF04063">
    <property type="entry name" value="DUF383"/>
    <property type="match status" value="1"/>
</dbReference>
<dbReference type="PANTHER" id="PTHR13387:SF9">
    <property type="entry name" value="PROTEIN HGH1 HOMOLOG"/>
    <property type="match status" value="1"/>
</dbReference>
<comment type="similarity">
    <text evidence="1">Belongs to the HGH1 family.</text>
</comment>
<evidence type="ECO:0000256" key="1">
    <source>
        <dbReference type="ARBA" id="ARBA00006712"/>
    </source>
</evidence>
<dbReference type="AlphaFoldDB" id="A0A9N9BPY8"/>
<evidence type="ECO:0000259" key="3">
    <source>
        <dbReference type="Pfam" id="PF04063"/>
    </source>
</evidence>
<protein>
    <recommendedName>
        <fullName evidence="2">Protein HGH1 homolog</fullName>
    </recommendedName>
</protein>
<proteinExistence type="inferred from homology"/>
<evidence type="ECO:0000256" key="2">
    <source>
        <dbReference type="ARBA" id="ARBA00014076"/>
    </source>
</evidence>
<dbReference type="InterPro" id="IPR011989">
    <property type="entry name" value="ARM-like"/>
</dbReference>
<evidence type="ECO:0000313" key="5">
    <source>
        <dbReference type="EMBL" id="CAG8572061.1"/>
    </source>
</evidence>
<dbReference type="Gene3D" id="1.25.10.10">
    <property type="entry name" value="Leucine-rich Repeat Variant"/>
    <property type="match status" value="1"/>
</dbReference>
<keyword evidence="6" id="KW-1185">Reference proteome</keyword>
<evidence type="ECO:0000259" key="4">
    <source>
        <dbReference type="Pfam" id="PF04064"/>
    </source>
</evidence>
<name>A0A9N9BPY8_9GLOM</name>